<dbReference type="Proteomes" id="UP000181962">
    <property type="component" value="Chromosome"/>
</dbReference>
<dbReference type="RefSeq" id="WP_071913686.1">
    <property type="nucleotide sequence ID" value="NZ_CP017637.1"/>
</dbReference>
<name>A0A1L3FEU0_BRAJP</name>
<evidence type="ECO:0000259" key="1">
    <source>
        <dbReference type="Pfam" id="PF18480"/>
    </source>
</evidence>
<accession>A0A1L3FEU0</accession>
<protein>
    <recommendedName>
        <fullName evidence="1">DUF5615 domain-containing protein</fullName>
    </recommendedName>
</protein>
<reference evidence="2 3" key="1">
    <citation type="submission" date="2016-11" db="EMBL/GenBank/DDBJ databases">
        <title>Complete Genome Sequence of Bradyrhizobium sp. strain J5, an isolated from soybean nodule in Hokkaido.</title>
        <authorList>
            <person name="Kanehara K."/>
        </authorList>
    </citation>
    <scope>NUCLEOTIDE SEQUENCE [LARGE SCALE GENOMIC DNA]</scope>
    <source>
        <strain evidence="2 3">J5</strain>
    </source>
</reference>
<gene>
    <name evidence="2" type="ORF">BKD09_26110</name>
</gene>
<evidence type="ECO:0000313" key="2">
    <source>
        <dbReference type="EMBL" id="APG11816.1"/>
    </source>
</evidence>
<feature type="domain" description="DUF5615" evidence="1">
    <location>
        <begin position="1"/>
        <end position="104"/>
    </location>
</feature>
<evidence type="ECO:0000313" key="3">
    <source>
        <dbReference type="Proteomes" id="UP000181962"/>
    </source>
</evidence>
<dbReference type="OrthoDB" id="27473at2"/>
<dbReference type="AlphaFoldDB" id="A0A1L3FEU0"/>
<dbReference type="EMBL" id="CP017637">
    <property type="protein sequence ID" value="APG11816.1"/>
    <property type="molecule type" value="Genomic_DNA"/>
</dbReference>
<sequence length="111" mass="12034">MLYLIDAQLPPALAEALRRAGYDAVHVVEFGMANATDGAIWSEAVSRSAVLVTKDRDFSLLRAAKKQGPIVLWVRVGNIDNRALIRQFLGAMPQIVEAVARGEAVIEFVGS</sequence>
<organism evidence="2 3">
    <name type="scientific">Bradyrhizobium japonicum</name>
    <dbReference type="NCBI Taxonomy" id="375"/>
    <lineage>
        <taxon>Bacteria</taxon>
        <taxon>Pseudomonadati</taxon>
        <taxon>Pseudomonadota</taxon>
        <taxon>Alphaproteobacteria</taxon>
        <taxon>Hyphomicrobiales</taxon>
        <taxon>Nitrobacteraceae</taxon>
        <taxon>Bradyrhizobium</taxon>
    </lineage>
</organism>
<proteinExistence type="predicted"/>
<dbReference type="Pfam" id="PF18480">
    <property type="entry name" value="DUF5615"/>
    <property type="match status" value="1"/>
</dbReference>
<dbReference type="InterPro" id="IPR041049">
    <property type="entry name" value="DUF5615"/>
</dbReference>